<evidence type="ECO:0000259" key="1">
    <source>
        <dbReference type="Pfam" id="PF01323"/>
    </source>
</evidence>
<comment type="caution">
    <text evidence="2">The sequence shown here is derived from an EMBL/GenBank/DDBJ whole genome shotgun (WGS) entry which is preliminary data.</text>
</comment>
<dbReference type="PANTHER" id="PTHR13887:SF41">
    <property type="entry name" value="THIOREDOXIN SUPERFAMILY PROTEIN"/>
    <property type="match status" value="1"/>
</dbReference>
<dbReference type="CDD" id="cd03024">
    <property type="entry name" value="DsbA_FrnE"/>
    <property type="match status" value="1"/>
</dbReference>
<accession>A0A5D0D018</accession>
<dbReference type="SUPFAM" id="SSF52833">
    <property type="entry name" value="Thioredoxin-like"/>
    <property type="match status" value="1"/>
</dbReference>
<dbReference type="EMBL" id="VSDO01000001">
    <property type="protein sequence ID" value="TYA14165.1"/>
    <property type="molecule type" value="Genomic_DNA"/>
</dbReference>
<sequence>MKVEIWSDYACPFCYLGKRRFEKALDLFKHKDEVEVIFRSFELDPSMSKEVQSSMQELLAAKYGMSLEEAKAANDRVAEQAEQEGLVYRFATMIPTNTFDAHRLTQYAKKQGKMAEISERLFKAYFTDSLHIGDTETLIFLAQGAGLNGEEVSDLLKSDDYGEQVRADERLAGELGIRAVPCFVLDGKYAVTGAQPTEVFLNTLEQVWADREPV</sequence>
<dbReference type="GO" id="GO:0016491">
    <property type="term" value="F:oxidoreductase activity"/>
    <property type="evidence" value="ECO:0007669"/>
    <property type="project" value="InterPro"/>
</dbReference>
<dbReference type="InterPro" id="IPR036249">
    <property type="entry name" value="Thioredoxin-like_sf"/>
</dbReference>
<dbReference type="Pfam" id="PF01323">
    <property type="entry name" value="DSBA"/>
    <property type="match status" value="1"/>
</dbReference>
<organism evidence="2 3">
    <name type="scientific">Paenibacillus faecis</name>
    <dbReference type="NCBI Taxonomy" id="862114"/>
    <lineage>
        <taxon>Bacteria</taxon>
        <taxon>Bacillati</taxon>
        <taxon>Bacillota</taxon>
        <taxon>Bacilli</taxon>
        <taxon>Bacillales</taxon>
        <taxon>Paenibacillaceae</taxon>
        <taxon>Paenibacillus</taxon>
    </lineage>
</organism>
<dbReference type="Proteomes" id="UP000325218">
    <property type="component" value="Unassembled WGS sequence"/>
</dbReference>
<evidence type="ECO:0000313" key="3">
    <source>
        <dbReference type="Proteomes" id="UP000325218"/>
    </source>
</evidence>
<dbReference type="OrthoDB" id="9799122at2"/>
<name>A0A5D0D018_9BACL</name>
<protein>
    <submittedName>
        <fullName evidence="2">DsbA family oxidoreductase</fullName>
    </submittedName>
</protein>
<dbReference type="AlphaFoldDB" id="A0A5D0D018"/>
<dbReference type="PANTHER" id="PTHR13887">
    <property type="entry name" value="GLUTATHIONE S-TRANSFERASE KAPPA"/>
    <property type="match status" value="1"/>
</dbReference>
<keyword evidence="3" id="KW-1185">Reference proteome</keyword>
<dbReference type="InterPro" id="IPR001853">
    <property type="entry name" value="DSBA-like_thioredoxin_dom"/>
</dbReference>
<dbReference type="RefSeq" id="WP_148449617.1">
    <property type="nucleotide sequence ID" value="NZ_VSDO01000001.1"/>
</dbReference>
<dbReference type="Gene3D" id="3.40.30.10">
    <property type="entry name" value="Glutaredoxin"/>
    <property type="match status" value="1"/>
</dbReference>
<gene>
    <name evidence="2" type="ORF">FRY98_00295</name>
</gene>
<proteinExistence type="predicted"/>
<feature type="domain" description="DSBA-like thioredoxin" evidence="1">
    <location>
        <begin position="3"/>
        <end position="204"/>
    </location>
</feature>
<reference evidence="2 3" key="1">
    <citation type="submission" date="2019-08" db="EMBL/GenBank/DDBJ databases">
        <title>Genome sequencing of Paenibacillus faecis DSM 23593(T).</title>
        <authorList>
            <person name="Kook J.-K."/>
            <person name="Park S.-N."/>
            <person name="Lim Y.K."/>
        </authorList>
    </citation>
    <scope>NUCLEOTIDE SEQUENCE [LARGE SCALE GENOMIC DNA]</scope>
    <source>
        <strain evidence="2 3">DSM 23593</strain>
    </source>
</reference>
<evidence type="ECO:0000313" key="2">
    <source>
        <dbReference type="EMBL" id="TYA14165.1"/>
    </source>
</evidence>